<dbReference type="Proteomes" id="UP000199687">
    <property type="component" value="Unassembled WGS sequence"/>
</dbReference>
<reference evidence="4 5" key="1">
    <citation type="submission" date="2016-10" db="EMBL/GenBank/DDBJ databases">
        <authorList>
            <person name="de Groot N.N."/>
        </authorList>
    </citation>
    <scope>NUCLEOTIDE SEQUENCE [LARGE SCALE GENOMIC DNA]</scope>
    <source>
        <strain evidence="4 5">CGMCC 1.7727</strain>
    </source>
</reference>
<evidence type="ECO:0000259" key="2">
    <source>
        <dbReference type="PROSITE" id="PS51272"/>
    </source>
</evidence>
<dbReference type="InterPro" id="IPR036366">
    <property type="entry name" value="PGBDSf"/>
</dbReference>
<dbReference type="SMART" id="SM00636">
    <property type="entry name" value="Glyco_18"/>
    <property type="match status" value="1"/>
</dbReference>
<dbReference type="EMBL" id="FOGL01000004">
    <property type="protein sequence ID" value="SER44871.1"/>
    <property type="molecule type" value="Genomic_DNA"/>
</dbReference>
<dbReference type="Gene3D" id="3.10.50.10">
    <property type="match status" value="1"/>
</dbReference>
<sequence>MEFIHHRLQETDEGYVVYLYISPNLEEFSNEFGTKPVEEERKMKQLVNKYVKKRLTGLHIVTAKVVIGTSIIMTIPLNTMQVSAHDASFNMTYSFFGSTASVIQSVDRTKGALNVISPSYFNVNADGSLALSGVDTTFIKEMHSRNIKVVPFLSNHWNRSVGEAAVANREKLASQIAEAIEKYELDGVNVDIENVNEKSKDGYTDLVRLLREKIPAHKEVSVAIAANPNHWKTGWHGSYDNKELAKHADYLMLMAYDESYQGGPAGPVASVGWVDRSIKALVIDENIDPNKIVLGLPFFGRYWNSHELTGGYGASNHQIESLIKKYNGSITYDSYAESPRANFTIKAADPTSIIGGRTLKPGNYEVWYENDQSLKAKIDLVHKYNLKGTGSWSIGQENPSVWNNYGIWLASHDGEENVPVNLPVYPHNNFQAPFEDVKNHWARDEIFFVKEKEWFHGKNSTTFGPNDELSRAEAAAVLVRMLDLKPLKPIGNSFSDVPKSFWGHEDIEIAKQHGIFHGRGDGSFGPDQELTREQMAKVFDNIFKEQYDPSKVDIPVNFKDVSRERWSWEVIVAMKQQGIFEGTSSATFAPTESVTRAQMAVVLTRSADFIAKRKNESLYPRIIKQGSVGVDVILLQIQLKKLGFYHNDLYVNGFFDEETINAVRSFQTSHDLTVDGIVGGKTSQRILAEQ</sequence>
<keyword evidence="5" id="KW-1185">Reference proteome</keyword>
<evidence type="ECO:0000313" key="4">
    <source>
        <dbReference type="EMBL" id="SER44871.1"/>
    </source>
</evidence>
<organism evidence="4 5">
    <name type="scientific">Gracilibacillus ureilyticus</name>
    <dbReference type="NCBI Taxonomy" id="531814"/>
    <lineage>
        <taxon>Bacteria</taxon>
        <taxon>Bacillati</taxon>
        <taxon>Bacillota</taxon>
        <taxon>Bacilli</taxon>
        <taxon>Bacillales</taxon>
        <taxon>Bacillaceae</taxon>
        <taxon>Gracilibacillus</taxon>
    </lineage>
</organism>
<dbReference type="RefSeq" id="WP_089740049.1">
    <property type="nucleotide sequence ID" value="NZ_FOGL01000004.1"/>
</dbReference>
<protein>
    <submittedName>
        <fullName evidence="4">Spore germination protein YaaH</fullName>
    </submittedName>
</protein>
<dbReference type="PANTHER" id="PTHR46066">
    <property type="entry name" value="CHITINASE DOMAIN-CONTAINING PROTEIN 1 FAMILY MEMBER"/>
    <property type="match status" value="1"/>
</dbReference>
<dbReference type="InterPro" id="IPR002477">
    <property type="entry name" value="Peptidoglycan-bd-like"/>
</dbReference>
<name>A0A1H9P9T7_9BACI</name>
<keyword evidence="1" id="KW-0732">Signal</keyword>
<evidence type="ECO:0000313" key="5">
    <source>
        <dbReference type="Proteomes" id="UP000199687"/>
    </source>
</evidence>
<feature type="domain" description="SLH" evidence="2">
    <location>
        <begin position="490"/>
        <end position="553"/>
    </location>
</feature>
<dbReference type="SUPFAM" id="SSF47090">
    <property type="entry name" value="PGBD-like"/>
    <property type="match status" value="1"/>
</dbReference>
<dbReference type="AlphaFoldDB" id="A0A1H9P9T7"/>
<dbReference type="PROSITE" id="PS51272">
    <property type="entry name" value="SLH"/>
    <property type="match status" value="3"/>
</dbReference>
<dbReference type="STRING" id="531814.SAMN04487944_104159"/>
<dbReference type="GO" id="GO:0005975">
    <property type="term" value="P:carbohydrate metabolic process"/>
    <property type="evidence" value="ECO:0007669"/>
    <property type="project" value="InterPro"/>
</dbReference>
<dbReference type="Pfam" id="PF01471">
    <property type="entry name" value="PG_binding_1"/>
    <property type="match status" value="1"/>
</dbReference>
<dbReference type="Pfam" id="PF00704">
    <property type="entry name" value="Glyco_hydro_18"/>
    <property type="match status" value="1"/>
</dbReference>
<dbReference type="PROSITE" id="PS51910">
    <property type="entry name" value="GH18_2"/>
    <property type="match status" value="1"/>
</dbReference>
<dbReference type="InterPro" id="IPR011583">
    <property type="entry name" value="Chitinase_II/V-like_cat"/>
</dbReference>
<dbReference type="InterPro" id="IPR036365">
    <property type="entry name" value="PGBD-like_sf"/>
</dbReference>
<evidence type="ECO:0000259" key="3">
    <source>
        <dbReference type="PROSITE" id="PS51910"/>
    </source>
</evidence>
<dbReference type="PANTHER" id="PTHR46066:SF2">
    <property type="entry name" value="CHITINASE DOMAIN-CONTAINING PROTEIN 1"/>
    <property type="match status" value="1"/>
</dbReference>
<dbReference type="Pfam" id="PF00395">
    <property type="entry name" value="SLH"/>
    <property type="match status" value="3"/>
</dbReference>
<dbReference type="OrthoDB" id="9775889at2"/>
<dbReference type="InterPro" id="IPR017853">
    <property type="entry name" value="GH"/>
</dbReference>
<proteinExistence type="predicted"/>
<dbReference type="SUPFAM" id="SSF51445">
    <property type="entry name" value="(Trans)glycosidases"/>
    <property type="match status" value="1"/>
</dbReference>
<dbReference type="Gene3D" id="1.10.101.10">
    <property type="entry name" value="PGBD-like superfamily/PGBD"/>
    <property type="match status" value="1"/>
</dbReference>
<feature type="domain" description="GH18" evidence="3">
    <location>
        <begin position="89"/>
        <end position="418"/>
    </location>
</feature>
<gene>
    <name evidence="4" type="ORF">SAMN04487944_104159</name>
</gene>
<dbReference type="InterPro" id="IPR001119">
    <property type="entry name" value="SLH_dom"/>
</dbReference>
<feature type="domain" description="SLH" evidence="2">
    <location>
        <begin position="429"/>
        <end position="489"/>
    </location>
</feature>
<dbReference type="InterPro" id="IPR001223">
    <property type="entry name" value="Glyco_hydro18_cat"/>
</dbReference>
<evidence type="ECO:0000256" key="1">
    <source>
        <dbReference type="ARBA" id="ARBA00022729"/>
    </source>
</evidence>
<dbReference type="GO" id="GO:0008061">
    <property type="term" value="F:chitin binding"/>
    <property type="evidence" value="ECO:0007669"/>
    <property type="project" value="InterPro"/>
</dbReference>
<accession>A0A1H9P9T7</accession>
<dbReference type="Gene3D" id="3.20.20.80">
    <property type="entry name" value="Glycosidases"/>
    <property type="match status" value="1"/>
</dbReference>
<dbReference type="InterPro" id="IPR029070">
    <property type="entry name" value="Chitinase_insertion_sf"/>
</dbReference>
<feature type="domain" description="SLH" evidence="2">
    <location>
        <begin position="554"/>
        <end position="617"/>
    </location>
</feature>